<accession>A0A820QTX5</accession>
<keyword evidence="2" id="KW-0862">Zinc</keyword>
<dbReference type="InterPro" id="IPR013083">
    <property type="entry name" value="Znf_RING/FYVE/PHD"/>
</dbReference>
<evidence type="ECO:0000313" key="4">
    <source>
        <dbReference type="EMBL" id="CAF4425150.1"/>
    </source>
</evidence>
<reference evidence="4" key="1">
    <citation type="submission" date="2021-02" db="EMBL/GenBank/DDBJ databases">
        <authorList>
            <person name="Nowell W R."/>
        </authorList>
    </citation>
    <scope>NUCLEOTIDE SEQUENCE</scope>
</reference>
<feature type="non-terminal residue" evidence="4">
    <location>
        <position position="1"/>
    </location>
</feature>
<sequence>MVGFNTGNRDNISSNHICIICSLLLRDPVQLSECGHRQCQSCVDTQHQPIIRCAGRRTPTSIPE</sequence>
<keyword evidence="1" id="KW-0863">Zinc-finger</keyword>
<dbReference type="EMBL" id="CAJOAZ010029428">
    <property type="protein sequence ID" value="CAF4425150.1"/>
    <property type="molecule type" value="Genomic_DNA"/>
</dbReference>
<evidence type="ECO:0000259" key="3">
    <source>
        <dbReference type="Pfam" id="PF13923"/>
    </source>
</evidence>
<comment type="caution">
    <text evidence="4">The sequence shown here is derived from an EMBL/GenBank/DDBJ whole genome shotgun (WGS) entry which is preliminary data.</text>
</comment>
<gene>
    <name evidence="4" type="ORF">OXD698_LOCUS52885</name>
</gene>
<dbReference type="Proteomes" id="UP000663844">
    <property type="component" value="Unassembled WGS sequence"/>
</dbReference>
<dbReference type="Gene3D" id="3.30.40.10">
    <property type="entry name" value="Zinc/RING finger domain, C3HC4 (zinc finger)"/>
    <property type="match status" value="1"/>
</dbReference>
<organism evidence="4 5">
    <name type="scientific">Adineta steineri</name>
    <dbReference type="NCBI Taxonomy" id="433720"/>
    <lineage>
        <taxon>Eukaryota</taxon>
        <taxon>Metazoa</taxon>
        <taxon>Spiralia</taxon>
        <taxon>Gnathifera</taxon>
        <taxon>Rotifera</taxon>
        <taxon>Eurotatoria</taxon>
        <taxon>Bdelloidea</taxon>
        <taxon>Adinetida</taxon>
        <taxon>Adinetidae</taxon>
        <taxon>Adineta</taxon>
    </lineage>
</organism>
<keyword evidence="1" id="KW-0479">Metal-binding</keyword>
<feature type="domain" description="RING-type" evidence="3">
    <location>
        <begin position="18"/>
        <end position="46"/>
    </location>
</feature>
<dbReference type="Pfam" id="PF13923">
    <property type="entry name" value="zf-C3HC4_2"/>
    <property type="match status" value="1"/>
</dbReference>
<evidence type="ECO:0000256" key="2">
    <source>
        <dbReference type="ARBA" id="ARBA00022833"/>
    </source>
</evidence>
<name>A0A820QTX5_9BILA</name>
<dbReference type="InterPro" id="IPR001841">
    <property type="entry name" value="Znf_RING"/>
</dbReference>
<proteinExistence type="predicted"/>
<protein>
    <recommendedName>
        <fullName evidence="3">RING-type domain-containing protein</fullName>
    </recommendedName>
</protein>
<dbReference type="AlphaFoldDB" id="A0A820QTX5"/>
<evidence type="ECO:0000256" key="1">
    <source>
        <dbReference type="ARBA" id="ARBA00022771"/>
    </source>
</evidence>
<evidence type="ECO:0000313" key="5">
    <source>
        <dbReference type="Proteomes" id="UP000663844"/>
    </source>
</evidence>
<dbReference type="SUPFAM" id="SSF57850">
    <property type="entry name" value="RING/U-box"/>
    <property type="match status" value="1"/>
</dbReference>